<organism evidence="6 7">
    <name type="scientific">Clunio marinus</name>
    <dbReference type="NCBI Taxonomy" id="568069"/>
    <lineage>
        <taxon>Eukaryota</taxon>
        <taxon>Metazoa</taxon>
        <taxon>Ecdysozoa</taxon>
        <taxon>Arthropoda</taxon>
        <taxon>Hexapoda</taxon>
        <taxon>Insecta</taxon>
        <taxon>Pterygota</taxon>
        <taxon>Neoptera</taxon>
        <taxon>Endopterygota</taxon>
        <taxon>Diptera</taxon>
        <taxon>Nematocera</taxon>
        <taxon>Chironomoidea</taxon>
        <taxon>Chironomidae</taxon>
        <taxon>Clunio</taxon>
    </lineage>
</organism>
<evidence type="ECO:0000256" key="1">
    <source>
        <dbReference type="ARBA" id="ARBA00006484"/>
    </source>
</evidence>
<keyword evidence="2" id="KW-0560">Oxidoreductase</keyword>
<dbReference type="PANTHER" id="PTHR44196:SF1">
    <property type="entry name" value="DEHYDROGENASE_REDUCTASE SDR FAMILY MEMBER 7B"/>
    <property type="match status" value="1"/>
</dbReference>
<dbReference type="NCBIfam" id="NF004825">
    <property type="entry name" value="PRK06181.1"/>
    <property type="match status" value="1"/>
</dbReference>
<dbReference type="Pfam" id="PF00106">
    <property type="entry name" value="adh_short"/>
    <property type="match status" value="1"/>
</dbReference>
<dbReference type="AlphaFoldDB" id="A0A1J1IPE9"/>
<evidence type="ECO:0000256" key="2">
    <source>
        <dbReference type="ARBA" id="ARBA00023002"/>
    </source>
</evidence>
<dbReference type="PRINTS" id="PR00080">
    <property type="entry name" value="SDRFAMILY"/>
</dbReference>
<dbReference type="InterPro" id="IPR002347">
    <property type="entry name" value="SDR_fam"/>
</dbReference>
<evidence type="ECO:0000256" key="4">
    <source>
        <dbReference type="RuleBase" id="RU000363"/>
    </source>
</evidence>
<name>A0A1J1IPE9_9DIPT</name>
<dbReference type="OrthoDB" id="5307821at2759"/>
<keyword evidence="7" id="KW-1185">Reference proteome</keyword>
<dbReference type="GO" id="GO:0016491">
    <property type="term" value="F:oxidoreductase activity"/>
    <property type="evidence" value="ECO:0007669"/>
    <property type="project" value="UniProtKB-KW"/>
</dbReference>
<dbReference type="EMBL" id="CVRI01000054">
    <property type="protein sequence ID" value="CRL00369.1"/>
    <property type="molecule type" value="Genomic_DNA"/>
</dbReference>
<proteinExistence type="inferred from homology"/>
<dbReference type="PANTHER" id="PTHR44196">
    <property type="entry name" value="DEHYDROGENASE/REDUCTASE SDR FAMILY MEMBER 7B"/>
    <property type="match status" value="1"/>
</dbReference>
<comment type="similarity">
    <text evidence="1 4">Belongs to the short-chain dehydrogenases/reductases (SDR) family.</text>
</comment>
<sequence length="318" mass="34980">MVEEKEIAIQKKDGLLQWILKVIAIPFSVGSLIYAFFITKRLKNCLPGKVVLITGASSGLGEALAHTFYVAGCKVVLAARRQEELERVRKDLLQLHSTHTTPPPIVLPLDLTDLNSLPEKVKQVLDIFGQIDILVNNGGISVRSEAINTKTDVDIKIMLVNYFGTVALTKAVLPSMIKRNEGRIICIGSVQGKFAIPQRSAYAASKHALQAFCDSLRAEMSKNNVKVTLISPGYINTSLSLNALTGSGTAYGEMDAATAGGADRFQMSKKILQAVLSDQKDVIMAPIAPRLAFYIRFIWPSLYFWIMSERAKKLEKQN</sequence>
<dbReference type="InterPro" id="IPR036291">
    <property type="entry name" value="NAD(P)-bd_dom_sf"/>
</dbReference>
<dbReference type="SUPFAM" id="SSF51735">
    <property type="entry name" value="NAD(P)-binding Rossmann-fold domains"/>
    <property type="match status" value="1"/>
</dbReference>
<dbReference type="InterPro" id="IPR020904">
    <property type="entry name" value="Sc_DH/Rdtase_CS"/>
</dbReference>
<feature type="transmembrane region" description="Helical" evidence="5">
    <location>
        <begin position="50"/>
        <end position="71"/>
    </location>
</feature>
<evidence type="ECO:0000313" key="6">
    <source>
        <dbReference type="EMBL" id="CRL00369.1"/>
    </source>
</evidence>
<dbReference type="STRING" id="568069.A0A1J1IPE9"/>
<dbReference type="PROSITE" id="PS00061">
    <property type="entry name" value="ADH_SHORT"/>
    <property type="match status" value="1"/>
</dbReference>
<dbReference type="CDD" id="cd05332">
    <property type="entry name" value="11beta-HSD1_like_SDR_c"/>
    <property type="match status" value="1"/>
</dbReference>
<evidence type="ECO:0000313" key="7">
    <source>
        <dbReference type="Proteomes" id="UP000183832"/>
    </source>
</evidence>
<comment type="function">
    <text evidence="3">Putative oxidoreductase.</text>
</comment>
<keyword evidence="5" id="KW-0812">Transmembrane</keyword>
<evidence type="ECO:0000256" key="3">
    <source>
        <dbReference type="ARBA" id="ARBA00037096"/>
    </source>
</evidence>
<accession>A0A1J1IPE9</accession>
<reference evidence="6 7" key="1">
    <citation type="submission" date="2015-04" db="EMBL/GenBank/DDBJ databases">
        <authorList>
            <person name="Syromyatnikov M.Y."/>
            <person name="Popov V.N."/>
        </authorList>
    </citation>
    <scope>NUCLEOTIDE SEQUENCE [LARGE SCALE GENOMIC DNA]</scope>
</reference>
<dbReference type="GO" id="GO:0016020">
    <property type="term" value="C:membrane"/>
    <property type="evidence" value="ECO:0007669"/>
    <property type="project" value="TreeGrafter"/>
</dbReference>
<protein>
    <submittedName>
        <fullName evidence="6">CLUMA_CG013637, isoform A</fullName>
    </submittedName>
</protein>
<dbReference type="Proteomes" id="UP000183832">
    <property type="component" value="Unassembled WGS sequence"/>
</dbReference>
<keyword evidence="5" id="KW-0472">Membrane</keyword>
<dbReference type="Gene3D" id="3.40.50.720">
    <property type="entry name" value="NAD(P)-binding Rossmann-like Domain"/>
    <property type="match status" value="1"/>
</dbReference>
<keyword evidence="5" id="KW-1133">Transmembrane helix</keyword>
<dbReference type="PRINTS" id="PR00081">
    <property type="entry name" value="GDHRDH"/>
</dbReference>
<evidence type="ECO:0000256" key="5">
    <source>
        <dbReference type="SAM" id="Phobius"/>
    </source>
</evidence>
<gene>
    <name evidence="6" type="primary">putative Dehydrogenase</name>
    <name evidence="6" type="ORF">CLUMA_CG013637</name>
</gene>
<feature type="transmembrane region" description="Helical" evidence="5">
    <location>
        <begin position="18"/>
        <end position="38"/>
    </location>
</feature>